<reference evidence="8 9" key="1">
    <citation type="submission" date="2024-08" db="EMBL/GenBank/DDBJ databases">
        <authorList>
            <person name="Cucini C."/>
            <person name="Frati F."/>
        </authorList>
    </citation>
    <scope>NUCLEOTIDE SEQUENCE [LARGE SCALE GENOMIC DNA]</scope>
</reference>
<accession>A0ABP1RL40</accession>
<name>A0ABP1RL40_9HEXA</name>
<evidence type="ECO:0000256" key="6">
    <source>
        <dbReference type="SAM" id="Phobius"/>
    </source>
</evidence>
<dbReference type="InterPro" id="IPR052808">
    <property type="entry name" value="GPCR_Mth-like"/>
</dbReference>
<comment type="subcellular location">
    <subcellularLocation>
        <location evidence="1">Membrane</location>
        <topology evidence="1">Multi-pass membrane protein</topology>
    </subcellularLocation>
</comment>
<feature type="domain" description="G-protein coupled receptors family 2 profile 2" evidence="7">
    <location>
        <begin position="308"/>
        <end position="590"/>
    </location>
</feature>
<feature type="compositionally biased region" description="Basic and acidic residues" evidence="5">
    <location>
        <begin position="647"/>
        <end position="659"/>
    </location>
</feature>
<dbReference type="InterPro" id="IPR000832">
    <property type="entry name" value="GPCR_2_secretin-like"/>
</dbReference>
<evidence type="ECO:0000259" key="7">
    <source>
        <dbReference type="PROSITE" id="PS50261"/>
    </source>
</evidence>
<dbReference type="EMBL" id="CAXLJM020000078">
    <property type="protein sequence ID" value="CAL8129819.1"/>
    <property type="molecule type" value="Genomic_DNA"/>
</dbReference>
<feature type="transmembrane region" description="Helical" evidence="6">
    <location>
        <begin position="489"/>
        <end position="515"/>
    </location>
</feature>
<dbReference type="InterPro" id="IPR017981">
    <property type="entry name" value="GPCR_2-like_7TM"/>
</dbReference>
<evidence type="ECO:0000256" key="1">
    <source>
        <dbReference type="ARBA" id="ARBA00004141"/>
    </source>
</evidence>
<feature type="compositionally biased region" description="Polar residues" evidence="5">
    <location>
        <begin position="622"/>
        <end position="631"/>
    </location>
</feature>
<proteinExistence type="predicted"/>
<evidence type="ECO:0000256" key="2">
    <source>
        <dbReference type="ARBA" id="ARBA00022692"/>
    </source>
</evidence>
<feature type="transmembrane region" description="Helical" evidence="6">
    <location>
        <begin position="428"/>
        <end position="449"/>
    </location>
</feature>
<keyword evidence="4 6" id="KW-0472">Membrane</keyword>
<dbReference type="SUPFAM" id="SSF81321">
    <property type="entry name" value="Family A G protein-coupled receptor-like"/>
    <property type="match status" value="1"/>
</dbReference>
<feature type="transmembrane region" description="Helical" evidence="6">
    <location>
        <begin position="535"/>
        <end position="555"/>
    </location>
</feature>
<feature type="transmembrane region" description="Helical" evidence="6">
    <location>
        <begin position="341"/>
        <end position="363"/>
    </location>
</feature>
<keyword evidence="9" id="KW-1185">Reference proteome</keyword>
<evidence type="ECO:0000313" key="8">
    <source>
        <dbReference type="EMBL" id="CAL8129819.1"/>
    </source>
</evidence>
<feature type="region of interest" description="Disordered" evidence="5">
    <location>
        <begin position="622"/>
        <end position="659"/>
    </location>
</feature>
<dbReference type="PROSITE" id="PS50261">
    <property type="entry name" value="G_PROTEIN_RECEP_F2_4"/>
    <property type="match status" value="1"/>
</dbReference>
<dbReference type="Gene3D" id="1.20.1070.10">
    <property type="entry name" value="Rhodopsin 7-helix transmembrane proteins"/>
    <property type="match status" value="1"/>
</dbReference>
<feature type="transmembrane region" description="Helical" evidence="6">
    <location>
        <begin position="567"/>
        <end position="588"/>
    </location>
</feature>
<evidence type="ECO:0000256" key="5">
    <source>
        <dbReference type="SAM" id="MobiDB-lite"/>
    </source>
</evidence>
<protein>
    <recommendedName>
        <fullName evidence="7">G-protein coupled receptors family 2 profile 2 domain-containing protein</fullName>
    </recommendedName>
</protein>
<feature type="transmembrane region" description="Helical" evidence="6">
    <location>
        <begin position="306"/>
        <end position="334"/>
    </location>
</feature>
<evidence type="ECO:0000256" key="4">
    <source>
        <dbReference type="ARBA" id="ARBA00023136"/>
    </source>
</evidence>
<dbReference type="PANTHER" id="PTHR46953:SF1">
    <property type="entry name" value="G-PROTEIN COUPLED RECEPTOR MTH-LIKE 1-RELATED"/>
    <property type="match status" value="1"/>
</dbReference>
<comment type="caution">
    <text evidence="8">The sequence shown here is derived from an EMBL/GenBank/DDBJ whole genome shotgun (WGS) entry which is preliminary data.</text>
</comment>
<sequence>MAPEKISIVIKFIIIGTFFESAQTNEIFLHTCSCTSDECATTKYQPEIWTSFHYDSGSNVTDQYVVRIEDKLVPCGSAPSEKMVVNMSDPYNAYGYHGQLHGTLENGDTASVEINEDGVLSLFVDHLQGAEQLGKDSYCIRRLNESHSSIEICCGKEKSCIRKCCPYGYSFTYNMSNPCVPDESSIVGWRLPIHGSLKLTNGQHWMKVRTGFPSCQIHPYNITQILSTALTKLHMPRRPFRLSDDGELKILAGRSTWSTVPEEVSYCVDTITLSHDQIDMTCGANEQDVLILCGKAVIKEIPKDDWIYRVVYMTGFVIAIIVLLATAVIHFLLWEKQNIHAWTILCYVISLTLFYACLLTIHIEETRKRVSANYVPFLSERWCFSLGIITHFMGIFSFAWLSIINFDLWWTFRILKPMNQRNLDVKRLFLYSSFAVAVPTLVVSIAAALQLNHDKQSEPCRESVEDHTIYPSYGEDGCFLANTSQPYYFYLPVGILLLANLIFYLCTSCQMLRIYNATRRISDRNQRKQKQSCELFLKLFLVMGTTWIFQVILSIVENDERKWYSPFFAVLDMVNMFQAIAIFVIFVCKRETLRALEQKYFCLKSCLHPLRGVYRTPTVISRSTDGGSTKLSRTEFTKGNPESSSGGDHRRDSELISFS</sequence>
<gene>
    <name evidence="8" type="ORF">ODALV1_LOCUS23452</name>
</gene>
<dbReference type="CDD" id="cd15039">
    <property type="entry name" value="7tmB3_Methuselah-like"/>
    <property type="match status" value="1"/>
</dbReference>
<organism evidence="8 9">
    <name type="scientific">Orchesella dallaii</name>
    <dbReference type="NCBI Taxonomy" id="48710"/>
    <lineage>
        <taxon>Eukaryota</taxon>
        <taxon>Metazoa</taxon>
        <taxon>Ecdysozoa</taxon>
        <taxon>Arthropoda</taxon>
        <taxon>Hexapoda</taxon>
        <taxon>Collembola</taxon>
        <taxon>Entomobryomorpha</taxon>
        <taxon>Entomobryoidea</taxon>
        <taxon>Orchesellidae</taxon>
        <taxon>Orchesellinae</taxon>
        <taxon>Orchesella</taxon>
    </lineage>
</organism>
<keyword evidence="3 6" id="KW-1133">Transmembrane helix</keyword>
<keyword evidence="2 6" id="KW-0812">Transmembrane</keyword>
<dbReference type="Pfam" id="PF00002">
    <property type="entry name" value="7tm_2"/>
    <property type="match status" value="1"/>
</dbReference>
<dbReference type="PANTHER" id="PTHR46953">
    <property type="entry name" value="G-PROTEIN COUPLED RECEPTOR MTH-LIKE 1-RELATED"/>
    <property type="match status" value="1"/>
</dbReference>
<feature type="transmembrane region" description="Helical" evidence="6">
    <location>
        <begin position="383"/>
        <end position="408"/>
    </location>
</feature>
<evidence type="ECO:0000256" key="3">
    <source>
        <dbReference type="ARBA" id="ARBA00022989"/>
    </source>
</evidence>
<evidence type="ECO:0000313" key="9">
    <source>
        <dbReference type="Proteomes" id="UP001642540"/>
    </source>
</evidence>
<dbReference type="Proteomes" id="UP001642540">
    <property type="component" value="Unassembled WGS sequence"/>
</dbReference>